<dbReference type="EMBL" id="BARU01038411">
    <property type="protein sequence ID" value="GAH84388.1"/>
    <property type="molecule type" value="Genomic_DNA"/>
</dbReference>
<sequence length="245" mass="27638">YLDPEVPNVSFAAGKITIENPGYEDCGIVYGPPSGSLPLSYSPDKPLTFAAHNTEATADSTSSQIHHELIFRKNGESMRIYLCISCGVEHDDRNPWSTGWYAGTPYGWLWVGTGAFTVNLLDWFSFFRNDLDLDTNPEGWTLETIAFALGTMSPGTTDHVVSDYLGAYLPQKSTCNMKPWVNCETRYFYFWATNAGERMHSTSAIFSKHYLFDLVEHTDYFYSDPHPEEKTVDGHCARKPPPPYE</sequence>
<gene>
    <name evidence="1" type="ORF">S03H2_59717</name>
</gene>
<proteinExistence type="predicted"/>
<dbReference type="AlphaFoldDB" id="X1KQT2"/>
<accession>X1KQT2</accession>
<comment type="caution">
    <text evidence="1">The sequence shown here is derived from an EMBL/GenBank/DDBJ whole genome shotgun (WGS) entry which is preliminary data.</text>
</comment>
<protein>
    <submittedName>
        <fullName evidence="1">Uncharacterized protein</fullName>
    </submittedName>
</protein>
<feature type="non-terminal residue" evidence="1">
    <location>
        <position position="245"/>
    </location>
</feature>
<reference evidence="1" key="1">
    <citation type="journal article" date="2014" name="Front. Microbiol.">
        <title>High frequency of phylogenetically diverse reductive dehalogenase-homologous genes in deep subseafloor sedimentary metagenomes.</title>
        <authorList>
            <person name="Kawai M."/>
            <person name="Futagami T."/>
            <person name="Toyoda A."/>
            <person name="Takaki Y."/>
            <person name="Nishi S."/>
            <person name="Hori S."/>
            <person name="Arai W."/>
            <person name="Tsubouchi T."/>
            <person name="Morono Y."/>
            <person name="Uchiyama I."/>
            <person name="Ito T."/>
            <person name="Fujiyama A."/>
            <person name="Inagaki F."/>
            <person name="Takami H."/>
        </authorList>
    </citation>
    <scope>NUCLEOTIDE SEQUENCE</scope>
    <source>
        <strain evidence="1">Expedition CK06-06</strain>
    </source>
</reference>
<evidence type="ECO:0000313" key="1">
    <source>
        <dbReference type="EMBL" id="GAH84388.1"/>
    </source>
</evidence>
<name>X1KQT2_9ZZZZ</name>
<organism evidence="1">
    <name type="scientific">marine sediment metagenome</name>
    <dbReference type="NCBI Taxonomy" id="412755"/>
    <lineage>
        <taxon>unclassified sequences</taxon>
        <taxon>metagenomes</taxon>
        <taxon>ecological metagenomes</taxon>
    </lineage>
</organism>
<feature type="non-terminal residue" evidence="1">
    <location>
        <position position="1"/>
    </location>
</feature>